<organism evidence="1 2">
    <name type="scientific">Lachnobacterium bovis DSM 14045</name>
    <dbReference type="NCBI Taxonomy" id="1122142"/>
    <lineage>
        <taxon>Bacteria</taxon>
        <taxon>Bacillati</taxon>
        <taxon>Bacillota</taxon>
        <taxon>Clostridia</taxon>
        <taxon>Lachnospirales</taxon>
        <taxon>Lachnospiraceae</taxon>
        <taxon>Lachnobacterium</taxon>
    </lineage>
</organism>
<protein>
    <submittedName>
        <fullName evidence="1">CRISPR-associated protein Csd1</fullName>
    </submittedName>
</protein>
<dbReference type="NCBIfam" id="TIGR01863">
    <property type="entry name" value="cas_Csd1"/>
    <property type="match status" value="1"/>
</dbReference>
<sequence>MGLLQQAMVTYDFLKSVSEKNEEEPLCPIAHIITKADIEVKIDIDGNYIGASEEKAKVIIPVTEKSSGRTSKPNPHALCDQIKYLVSYDKKSTEAKELYMNQLKEWIESDYSDNKIVAIYNYVKKNSLLVDLKKDELLKMKSDKSIDEKIMIVWNVIGSEGKTQVYYDTRLMEKYTKFYLDKVKKNNEDICYVTGKKEPLASQHLKGIFSLNGNAKLISANDTTNFTFKGRFLEQEQAIGISYTASQKAHNALKWLITNQGVIIGGRCFLGWSPEGEIIPKCMDPFMAAMYDNSENPEIVKLSDYRDELLKAVLSYKSNLKNKVNSKVVIAVFDAATTGRLALVNYNEILIDDYLEKLRKWDEYCSWYGYKSTNIESPSILMITKYAFGVERDKSGKGKVEISDGISKQTVDRLLQCRLNEELFPRDIKNNIVNNASKLYLYGTNTRRKLLNITCAVIRKFHYDYMKEDFAMELEQERKDISYQFGRLLAVYEKIEKDALGSNEENQRETNAMRMQSVYCKKPMHYANELEKQMQRAYFTRLNPGKVVYYKKMIGQILSEINNFPESEWNKSLKDSYLMGYYLQRRSLYTKKDNENMEK</sequence>
<dbReference type="EMBL" id="FNPG01000037">
    <property type="protein sequence ID" value="SDY78571.1"/>
    <property type="molecule type" value="Genomic_DNA"/>
</dbReference>
<dbReference type="STRING" id="1122142.SAMN02910414_02376"/>
<proteinExistence type="predicted"/>
<dbReference type="RefSeq" id="WP_074719170.1">
    <property type="nucleotide sequence ID" value="NZ_FNPG01000037.1"/>
</dbReference>
<dbReference type="Proteomes" id="UP000183918">
    <property type="component" value="Unassembled WGS sequence"/>
</dbReference>
<dbReference type="InterPro" id="IPR010144">
    <property type="entry name" value="CRISPR-assoc_prot_Csd1-typ"/>
</dbReference>
<gene>
    <name evidence="1" type="ORF">SAMN02910414_02376</name>
</gene>
<name>A0A1H3MPI7_9FIRM</name>
<evidence type="ECO:0000313" key="2">
    <source>
        <dbReference type="Proteomes" id="UP000183918"/>
    </source>
</evidence>
<dbReference type="AlphaFoldDB" id="A0A1H3MPI7"/>
<reference evidence="1 2" key="1">
    <citation type="submission" date="2016-10" db="EMBL/GenBank/DDBJ databases">
        <authorList>
            <person name="de Groot N.N."/>
        </authorList>
    </citation>
    <scope>NUCLEOTIDE SEQUENCE [LARGE SCALE GENOMIC DNA]</scope>
    <source>
        <strain evidence="1 2">DSM 14045</strain>
    </source>
</reference>
<evidence type="ECO:0000313" key="1">
    <source>
        <dbReference type="EMBL" id="SDY78571.1"/>
    </source>
</evidence>
<accession>A0A1H3MPI7</accession>
<dbReference type="Pfam" id="PF09709">
    <property type="entry name" value="Cas_Csd1"/>
    <property type="match status" value="1"/>
</dbReference>
<dbReference type="OrthoDB" id="5389988at2"/>
<keyword evidence="2" id="KW-1185">Reference proteome</keyword>